<dbReference type="AlphaFoldDB" id="A0A087AER9"/>
<feature type="transmembrane region" description="Helical" evidence="11">
    <location>
        <begin position="448"/>
        <end position="475"/>
    </location>
</feature>
<dbReference type="InterPro" id="IPR050368">
    <property type="entry name" value="ClC-type_chloride_channel"/>
</dbReference>
<dbReference type="SUPFAM" id="SSF81340">
    <property type="entry name" value="Clc chloride channel"/>
    <property type="match status" value="1"/>
</dbReference>
<comment type="caution">
    <text evidence="12">The sequence shown here is derived from an EMBL/GenBank/DDBJ whole genome shotgun (WGS) entry which is preliminary data.</text>
</comment>
<keyword evidence="2" id="KW-0813">Transport</keyword>
<feature type="transmembrane region" description="Helical" evidence="11">
    <location>
        <begin position="391"/>
        <end position="412"/>
    </location>
</feature>
<dbReference type="PANTHER" id="PTHR43427">
    <property type="entry name" value="CHLORIDE CHANNEL PROTEIN CLC-E"/>
    <property type="match status" value="1"/>
</dbReference>
<keyword evidence="5" id="KW-0406">Ion transport</keyword>
<evidence type="ECO:0000256" key="5">
    <source>
        <dbReference type="ARBA" id="ARBA00023065"/>
    </source>
</evidence>
<feature type="transmembrane region" description="Helical" evidence="11">
    <location>
        <begin position="424"/>
        <end position="442"/>
    </location>
</feature>
<proteinExistence type="predicted"/>
<evidence type="ECO:0000256" key="10">
    <source>
        <dbReference type="SAM" id="MobiDB-lite"/>
    </source>
</evidence>
<feature type="compositionally biased region" description="Polar residues" evidence="10">
    <location>
        <begin position="71"/>
        <end position="92"/>
    </location>
</feature>
<evidence type="ECO:0000313" key="12">
    <source>
        <dbReference type="EMBL" id="KFI57269.1"/>
    </source>
</evidence>
<evidence type="ECO:0000313" key="13">
    <source>
        <dbReference type="Proteomes" id="UP000029074"/>
    </source>
</evidence>
<evidence type="ECO:0000256" key="7">
    <source>
        <dbReference type="ARBA" id="ARBA00023173"/>
    </source>
</evidence>
<accession>A0A087AER9</accession>
<feature type="transmembrane region" description="Helical" evidence="11">
    <location>
        <begin position="102"/>
        <end position="130"/>
    </location>
</feature>
<evidence type="ECO:0000256" key="11">
    <source>
        <dbReference type="SAM" id="Phobius"/>
    </source>
</evidence>
<feature type="transmembrane region" description="Helical" evidence="11">
    <location>
        <begin position="155"/>
        <end position="172"/>
    </location>
</feature>
<sequence length="517" mass="54090">MREHGNGPDVNPDVIAGDNPDVNPNPDPNPDPNVDLDACNAPAQTHDEPRNAPQGPAAAGHFDNDFADFSPSPSSKPAGESTQGSSRTVACSGHEQSIGSRLGLMAAAVVLLGALIGACGGLLTLMLYGIEHLALGFVESPELPGPFETDWRRRALSVLIGATVAAVAWFVLRTYARRVPSVRQAVDGESMPWWQTVVHVLLQIGIVGMGLSVGREVAPRELGAMLAQRVARVLHVHDVDLRRLVAISAGAGLAAVYNAPLAGAFFTIEILLVDVSAMTVVLSFLCSALAAWVATLVKGAHVFYLLDGVHAQFSPDLMAFALVAGVVCGVCGALFRRGSSWAESHKSSGASILWTLPAAGLVTGVVAIWVPQVMGNGRATAQLGFTGRPELAFAGLLLISFLAKAIVTLLTIRCGASGGVLTPGIALGASMGCVLGMCWAHITGAQDMSVFALLGAAALLSASQNAPIMAMCLVMELTQAPMTWFVPVAFIAMIAVMTARWFTTHVMDRAHVQEMRV</sequence>
<feature type="transmembrane region" description="Helical" evidence="11">
    <location>
        <begin position="482"/>
        <end position="502"/>
    </location>
</feature>
<dbReference type="Gene3D" id="1.10.3080.10">
    <property type="entry name" value="Clc chloride channel"/>
    <property type="match status" value="1"/>
</dbReference>
<reference evidence="12 13" key="1">
    <citation type="submission" date="2014-03" db="EMBL/GenBank/DDBJ databases">
        <title>Genomics of Bifidobacteria.</title>
        <authorList>
            <person name="Ventura M."/>
            <person name="Milani C."/>
            <person name="Lugli G.A."/>
        </authorList>
    </citation>
    <scope>NUCLEOTIDE SEQUENCE [LARGE SCALE GENOMIC DNA]</scope>
    <source>
        <strain evidence="12 13">LMG 11596</strain>
    </source>
</reference>
<feature type="transmembrane region" description="Helical" evidence="11">
    <location>
        <begin position="317"/>
        <end position="335"/>
    </location>
</feature>
<dbReference type="EMBL" id="JGYW01000011">
    <property type="protein sequence ID" value="KFI57269.1"/>
    <property type="molecule type" value="Genomic_DNA"/>
</dbReference>
<dbReference type="RefSeq" id="WP_081450348.1">
    <property type="nucleotide sequence ID" value="NZ_ABXB03000001.1"/>
</dbReference>
<evidence type="ECO:0000256" key="3">
    <source>
        <dbReference type="ARBA" id="ARBA00022692"/>
    </source>
</evidence>
<keyword evidence="6 11" id="KW-0472">Membrane</keyword>
<dbReference type="GO" id="GO:0034707">
    <property type="term" value="C:chloride channel complex"/>
    <property type="evidence" value="ECO:0007669"/>
    <property type="project" value="UniProtKB-KW"/>
</dbReference>
<evidence type="ECO:0000256" key="1">
    <source>
        <dbReference type="ARBA" id="ARBA00004141"/>
    </source>
</evidence>
<feature type="transmembrane region" description="Helical" evidence="11">
    <location>
        <begin position="275"/>
        <end position="297"/>
    </location>
</feature>
<dbReference type="Proteomes" id="UP000029074">
    <property type="component" value="Unassembled WGS sequence"/>
</dbReference>
<dbReference type="InterPro" id="IPR014743">
    <property type="entry name" value="Cl-channel_core"/>
</dbReference>
<evidence type="ECO:0000256" key="4">
    <source>
        <dbReference type="ARBA" id="ARBA00022989"/>
    </source>
</evidence>
<name>A0A087AER9_9BIFI</name>
<protein>
    <submittedName>
        <fullName evidence="12">Chloride channel protein</fullName>
    </submittedName>
</protein>
<feature type="transmembrane region" description="Helical" evidence="11">
    <location>
        <begin position="244"/>
        <end position="268"/>
    </location>
</feature>
<organism evidence="12 13">
    <name type="scientific">Bifidobacterium gallicum DSM 20093 = LMG 11596</name>
    <dbReference type="NCBI Taxonomy" id="561180"/>
    <lineage>
        <taxon>Bacteria</taxon>
        <taxon>Bacillati</taxon>
        <taxon>Actinomycetota</taxon>
        <taxon>Actinomycetes</taxon>
        <taxon>Bifidobacteriales</taxon>
        <taxon>Bifidobacteriaceae</taxon>
        <taxon>Bifidobacterium</taxon>
    </lineage>
</organism>
<feature type="region of interest" description="Disordered" evidence="10">
    <location>
        <begin position="1"/>
        <end position="92"/>
    </location>
</feature>
<keyword evidence="13" id="KW-1185">Reference proteome</keyword>
<dbReference type="PANTHER" id="PTHR43427:SF6">
    <property type="entry name" value="CHLORIDE CHANNEL PROTEIN CLC-E"/>
    <property type="match status" value="1"/>
</dbReference>
<gene>
    <name evidence="12" type="ORF">BGLCM_1513</name>
</gene>
<keyword evidence="9" id="KW-0407">Ion channel</keyword>
<dbReference type="PRINTS" id="PR00762">
    <property type="entry name" value="CLCHANNEL"/>
</dbReference>
<dbReference type="GO" id="GO:0005254">
    <property type="term" value="F:chloride channel activity"/>
    <property type="evidence" value="ECO:0007669"/>
    <property type="project" value="UniProtKB-KW"/>
</dbReference>
<evidence type="ECO:0000256" key="6">
    <source>
        <dbReference type="ARBA" id="ARBA00023136"/>
    </source>
</evidence>
<evidence type="ECO:0000256" key="9">
    <source>
        <dbReference type="ARBA" id="ARBA00023303"/>
    </source>
</evidence>
<keyword evidence="7" id="KW-0869">Chloride channel</keyword>
<feature type="transmembrane region" description="Helical" evidence="11">
    <location>
        <begin position="347"/>
        <end position="371"/>
    </location>
</feature>
<keyword evidence="3 11" id="KW-0812">Transmembrane</keyword>
<dbReference type="Pfam" id="PF00654">
    <property type="entry name" value="Voltage_CLC"/>
    <property type="match status" value="1"/>
</dbReference>
<keyword evidence="8" id="KW-0868">Chloride</keyword>
<dbReference type="InterPro" id="IPR001807">
    <property type="entry name" value="ClC"/>
</dbReference>
<comment type="subcellular location">
    <subcellularLocation>
        <location evidence="1">Membrane</location>
        <topology evidence="1">Multi-pass membrane protein</topology>
    </subcellularLocation>
</comment>
<feature type="transmembrane region" description="Helical" evidence="11">
    <location>
        <begin position="193"/>
        <end position="213"/>
    </location>
</feature>
<evidence type="ECO:0000256" key="8">
    <source>
        <dbReference type="ARBA" id="ARBA00023214"/>
    </source>
</evidence>
<keyword evidence="4 11" id="KW-1133">Transmembrane helix</keyword>
<evidence type="ECO:0000256" key="2">
    <source>
        <dbReference type="ARBA" id="ARBA00022448"/>
    </source>
</evidence>
<dbReference type="CDD" id="cd01033">
    <property type="entry name" value="ClC_like"/>
    <property type="match status" value="1"/>
</dbReference>